<dbReference type="EMBL" id="JBHSDY010000005">
    <property type="protein sequence ID" value="MFC4298035.1"/>
    <property type="molecule type" value="Genomic_DNA"/>
</dbReference>
<sequence length="214" mass="23143">MRIDGIIFDSDGTLVDSEILSARAISQILQEAGADLSMDEVLERFRGCRFSVFTEELLRDYPVIGPEAFIPAFRQRSAALFAQELQPMNGALEVVAAITIDKCVASNGPREKIESCLGTTGLLPYFEDRVVSAYEVGSWKPDPDLILHAASVMGLSPSRCILVEDSLAGVQAGLAAGVEVIGYRLSEATQAAVGHRVRVIQELAELHGLLETPR</sequence>
<keyword evidence="5" id="KW-0378">Hydrolase</keyword>
<organism evidence="5 6">
    <name type="scientific">Castellaniella hirudinis</name>
    <dbReference type="NCBI Taxonomy" id="1144617"/>
    <lineage>
        <taxon>Bacteria</taxon>
        <taxon>Pseudomonadati</taxon>
        <taxon>Pseudomonadota</taxon>
        <taxon>Betaproteobacteria</taxon>
        <taxon>Burkholderiales</taxon>
        <taxon>Alcaligenaceae</taxon>
        <taxon>Castellaniella</taxon>
    </lineage>
</organism>
<evidence type="ECO:0000256" key="2">
    <source>
        <dbReference type="ARBA" id="ARBA00006171"/>
    </source>
</evidence>
<evidence type="ECO:0000256" key="1">
    <source>
        <dbReference type="ARBA" id="ARBA00001946"/>
    </source>
</evidence>
<dbReference type="RefSeq" id="WP_376812601.1">
    <property type="nucleotide sequence ID" value="NZ_JBHSDY010000005.1"/>
</dbReference>
<dbReference type="SFLD" id="SFLDG01129">
    <property type="entry name" value="C1.5:_HAD__Beta-PGM__Phosphata"/>
    <property type="match status" value="1"/>
</dbReference>
<dbReference type="Gene3D" id="3.40.50.1000">
    <property type="entry name" value="HAD superfamily/HAD-like"/>
    <property type="match status" value="1"/>
</dbReference>
<evidence type="ECO:0000256" key="4">
    <source>
        <dbReference type="ARBA" id="ARBA00022842"/>
    </source>
</evidence>
<dbReference type="SFLD" id="SFLDS00003">
    <property type="entry name" value="Haloacid_Dehalogenase"/>
    <property type="match status" value="1"/>
</dbReference>
<dbReference type="Gene3D" id="1.10.150.240">
    <property type="entry name" value="Putative phosphatase, domain 2"/>
    <property type="match status" value="1"/>
</dbReference>
<proteinExistence type="inferred from homology"/>
<dbReference type="InterPro" id="IPR036412">
    <property type="entry name" value="HAD-like_sf"/>
</dbReference>
<comment type="cofactor">
    <cofactor evidence="1">
        <name>Mg(2+)</name>
        <dbReference type="ChEBI" id="CHEBI:18420"/>
    </cofactor>
</comment>
<keyword evidence="3" id="KW-0479">Metal-binding</keyword>
<dbReference type="PRINTS" id="PR00413">
    <property type="entry name" value="HADHALOGNASE"/>
</dbReference>
<dbReference type="SUPFAM" id="SSF56784">
    <property type="entry name" value="HAD-like"/>
    <property type="match status" value="1"/>
</dbReference>
<name>A0ABV8RXB2_9BURK</name>
<accession>A0ABV8RXB2</accession>
<keyword evidence="6" id="KW-1185">Reference proteome</keyword>
<gene>
    <name evidence="5" type="ORF">ACFO0J_08275</name>
</gene>
<dbReference type="InterPro" id="IPR051600">
    <property type="entry name" value="Beta-PGM-like"/>
</dbReference>
<evidence type="ECO:0000256" key="3">
    <source>
        <dbReference type="ARBA" id="ARBA00022723"/>
    </source>
</evidence>
<dbReference type="Proteomes" id="UP001595756">
    <property type="component" value="Unassembled WGS sequence"/>
</dbReference>
<dbReference type="InterPro" id="IPR023214">
    <property type="entry name" value="HAD_sf"/>
</dbReference>
<comment type="caution">
    <text evidence="5">The sequence shown here is derived from an EMBL/GenBank/DDBJ whole genome shotgun (WGS) entry which is preliminary data.</text>
</comment>
<dbReference type="NCBIfam" id="TIGR01509">
    <property type="entry name" value="HAD-SF-IA-v3"/>
    <property type="match status" value="1"/>
</dbReference>
<dbReference type="PANTHER" id="PTHR46193">
    <property type="entry name" value="6-PHOSPHOGLUCONATE PHOSPHATASE"/>
    <property type="match status" value="1"/>
</dbReference>
<keyword evidence="4" id="KW-0460">Magnesium</keyword>
<dbReference type="InterPro" id="IPR006439">
    <property type="entry name" value="HAD-SF_hydro_IA"/>
</dbReference>
<comment type="similarity">
    <text evidence="2">Belongs to the HAD-like hydrolase superfamily. CbbY/CbbZ/Gph/YieH family.</text>
</comment>
<evidence type="ECO:0000313" key="5">
    <source>
        <dbReference type="EMBL" id="MFC4298035.1"/>
    </source>
</evidence>
<evidence type="ECO:0000313" key="6">
    <source>
        <dbReference type="Proteomes" id="UP001595756"/>
    </source>
</evidence>
<dbReference type="GO" id="GO:0016787">
    <property type="term" value="F:hydrolase activity"/>
    <property type="evidence" value="ECO:0007669"/>
    <property type="project" value="UniProtKB-KW"/>
</dbReference>
<dbReference type="CDD" id="cd07526">
    <property type="entry name" value="HAD_BPGM_like"/>
    <property type="match status" value="1"/>
</dbReference>
<protein>
    <submittedName>
        <fullName evidence="5">HAD-IA family hydrolase</fullName>
    </submittedName>
</protein>
<dbReference type="InterPro" id="IPR023198">
    <property type="entry name" value="PGP-like_dom2"/>
</dbReference>
<reference evidence="6" key="1">
    <citation type="journal article" date="2019" name="Int. J. Syst. Evol. Microbiol.">
        <title>The Global Catalogue of Microorganisms (GCM) 10K type strain sequencing project: providing services to taxonomists for standard genome sequencing and annotation.</title>
        <authorList>
            <consortium name="The Broad Institute Genomics Platform"/>
            <consortium name="The Broad Institute Genome Sequencing Center for Infectious Disease"/>
            <person name="Wu L."/>
            <person name="Ma J."/>
        </authorList>
    </citation>
    <scope>NUCLEOTIDE SEQUENCE [LARGE SCALE GENOMIC DNA]</scope>
    <source>
        <strain evidence="6">CGMCC 1.19029</strain>
    </source>
</reference>
<dbReference type="Pfam" id="PF00702">
    <property type="entry name" value="Hydrolase"/>
    <property type="match status" value="1"/>
</dbReference>
<dbReference type="PANTHER" id="PTHR46193:SF10">
    <property type="entry name" value="6-PHOSPHOGLUCONATE PHOSPHATASE"/>
    <property type="match status" value="1"/>
</dbReference>